<gene>
    <name evidence="2" type="primary">PARPA_03029.1 scaffold 6212</name>
</gene>
<organism evidence="2 3">
    <name type="scientific">Parasitella parasitica</name>
    <dbReference type="NCBI Taxonomy" id="35722"/>
    <lineage>
        <taxon>Eukaryota</taxon>
        <taxon>Fungi</taxon>
        <taxon>Fungi incertae sedis</taxon>
        <taxon>Mucoromycota</taxon>
        <taxon>Mucoromycotina</taxon>
        <taxon>Mucoromycetes</taxon>
        <taxon>Mucorales</taxon>
        <taxon>Mucorineae</taxon>
        <taxon>Mucoraceae</taxon>
        <taxon>Parasitella</taxon>
    </lineage>
</organism>
<keyword evidence="3" id="KW-1185">Reference proteome</keyword>
<dbReference type="Proteomes" id="UP000054107">
    <property type="component" value="Unassembled WGS sequence"/>
</dbReference>
<evidence type="ECO:0000256" key="1">
    <source>
        <dbReference type="SAM" id="MobiDB-lite"/>
    </source>
</evidence>
<sequence length="576" mass="65339">MKYFMETDSNEWDLKKAFVKYLEQNEFATAKRCMVDDILKFIRLPNTSEKASEKAKELLAQLTKDPSAIKSTKSTQSTQASSSATCTDSVVNSHPNIKNQNITINQERNMTSDSFDGVRETKRQKTSASAHALSTTSDRDVIAVSDISAASTTPAQIEKVNRFANRLAMSAWRFRREVYALGVKKLNKSLTDSDKEALAYMISVFQPNNLAEELDMFSARLINDLNLENSAEVNALKLSLSRTVNLVNTRISMIFKKYIVNESFWVEVNNFGIEQPPGLSVESKTLLERIMNNSQNENGQFVLKQLRVNITTEKLEAINEEDEQKIFLLDILETVARNAIADARTAEKSNESELTSYRKVAMILDLMLKNSSIDIVDGETTCKASKTVAKNHENIYGDTIPLNRGFGRRIDLLLSSKNIELSTNEWKRKKIALEQLITQQTKNIRMNKAILSELHKLPVQERDAKHLYTMSMDWVGSKGYVFAIKKIADIYVAVYLKPLSMPDYLFQLPEFLETLDALYSWSCHQIRLEEIILPAAITKERDELFSDINANNTDDENNEVGSPNVYLTPTKTKKNN</sequence>
<dbReference type="AlphaFoldDB" id="A0A0B7N373"/>
<feature type="compositionally biased region" description="Polar residues" evidence="1">
    <location>
        <begin position="559"/>
        <end position="570"/>
    </location>
</feature>
<dbReference type="EMBL" id="LN721702">
    <property type="protein sequence ID" value="CEP09524.1"/>
    <property type="molecule type" value="Genomic_DNA"/>
</dbReference>
<protein>
    <submittedName>
        <fullName evidence="2">Uncharacterized protein</fullName>
    </submittedName>
</protein>
<evidence type="ECO:0000313" key="3">
    <source>
        <dbReference type="Proteomes" id="UP000054107"/>
    </source>
</evidence>
<dbReference type="OrthoDB" id="2421456at2759"/>
<feature type="region of interest" description="Disordered" evidence="1">
    <location>
        <begin position="69"/>
        <end position="92"/>
    </location>
</feature>
<proteinExistence type="predicted"/>
<feature type="region of interest" description="Disordered" evidence="1">
    <location>
        <begin position="548"/>
        <end position="576"/>
    </location>
</feature>
<accession>A0A0B7N373</accession>
<name>A0A0B7N373_9FUNG</name>
<feature type="compositionally biased region" description="Low complexity" evidence="1">
    <location>
        <begin position="70"/>
        <end position="85"/>
    </location>
</feature>
<reference evidence="2 3" key="1">
    <citation type="submission" date="2014-09" db="EMBL/GenBank/DDBJ databases">
        <authorList>
            <person name="Ellenberger Sabrina"/>
        </authorList>
    </citation>
    <scope>NUCLEOTIDE SEQUENCE [LARGE SCALE GENOMIC DNA]</scope>
    <source>
        <strain evidence="2 3">CBS 412.66</strain>
    </source>
</reference>
<evidence type="ECO:0000313" key="2">
    <source>
        <dbReference type="EMBL" id="CEP09524.1"/>
    </source>
</evidence>